<protein>
    <recommendedName>
        <fullName evidence="12">SEA domain-containing protein</fullName>
    </recommendedName>
</protein>
<keyword evidence="7 11" id="KW-0732">Signal</keyword>
<keyword evidence="5" id="KW-0272">Extracellular matrix</keyword>
<dbReference type="Proteomes" id="UP001469553">
    <property type="component" value="Unassembled WGS sequence"/>
</dbReference>
<comment type="caution">
    <text evidence="13">The sequence shown here is derived from an EMBL/GenBank/DDBJ whole genome shotgun (WGS) entry which is preliminary data.</text>
</comment>
<sequence>MSSLSWRCVFCWALFSLTFIILGRLTDATLESTSMGSLGEPYSQEPAAFPQIIWVSDVKASQDGHSVTSRRKRNIFYQSGLRLCGQETAEEVVANHLGYFYLRVCQETVWEAFKTFWDRLPRQDEYQSWMNQCQEGTVSVQDIGRYFSQSEEHQALVNQRMSHSVLKSEPTRSWKHMCSTPTPVGSEIVEAPELENLDKGKENAAIISPEVEDSPLSNEIPIQPTAATVLEQVVELSILLTEEVFSDDLRDPASLKFQTLSRDLAEKIEDALEGLPGFKGVSVIDFRPQKDTQWMDGIVVDYAVTVVVDGAGVSSEQLNYLTLQSNLVENSYHKVQEPPTSDSTISEIKNVFTDAHHIIELKSGTQISSDFYSEADLGPIY</sequence>
<dbReference type="InterPro" id="IPR036364">
    <property type="entry name" value="SEA_dom_sf"/>
</dbReference>
<keyword evidence="4" id="KW-0964">Secreted</keyword>
<gene>
    <name evidence="13" type="ORF">AMECASPLE_003763</name>
</gene>
<keyword evidence="8" id="KW-0677">Repeat</keyword>
<name>A0ABV1A698_9TELE</name>
<keyword evidence="14" id="KW-1185">Reference proteome</keyword>
<dbReference type="Pfam" id="PF01390">
    <property type="entry name" value="SEA"/>
    <property type="match status" value="1"/>
</dbReference>
<dbReference type="PROSITE" id="PS50024">
    <property type="entry name" value="SEA"/>
    <property type="match status" value="1"/>
</dbReference>
<keyword evidence="9" id="KW-0325">Glycoprotein</keyword>
<keyword evidence="10" id="KW-0966">Cell projection</keyword>
<evidence type="ECO:0000256" key="3">
    <source>
        <dbReference type="ARBA" id="ARBA00004593"/>
    </source>
</evidence>
<evidence type="ECO:0000259" key="12">
    <source>
        <dbReference type="PROSITE" id="PS50024"/>
    </source>
</evidence>
<accession>A0ABV1A698</accession>
<dbReference type="InterPro" id="IPR039861">
    <property type="entry name" value="IMPG"/>
</dbReference>
<evidence type="ECO:0000256" key="8">
    <source>
        <dbReference type="ARBA" id="ARBA00022737"/>
    </source>
</evidence>
<evidence type="ECO:0000256" key="5">
    <source>
        <dbReference type="ARBA" id="ARBA00022530"/>
    </source>
</evidence>
<dbReference type="Gene3D" id="3.30.70.960">
    <property type="entry name" value="SEA domain"/>
    <property type="match status" value="1"/>
</dbReference>
<evidence type="ECO:0000256" key="11">
    <source>
        <dbReference type="SAM" id="SignalP"/>
    </source>
</evidence>
<dbReference type="PANTHER" id="PTHR12199">
    <property type="entry name" value="INTERPHOTORECEPTOR MATRIX PROTEOGLYCAN"/>
    <property type="match status" value="1"/>
</dbReference>
<dbReference type="PANTHER" id="PTHR12199:SF4">
    <property type="entry name" value="INTERPHOTORECEPTOR MATRIX PROTEOGLYCAN 2"/>
    <property type="match status" value="1"/>
</dbReference>
<organism evidence="13 14">
    <name type="scientific">Ameca splendens</name>
    <dbReference type="NCBI Taxonomy" id="208324"/>
    <lineage>
        <taxon>Eukaryota</taxon>
        <taxon>Metazoa</taxon>
        <taxon>Chordata</taxon>
        <taxon>Craniata</taxon>
        <taxon>Vertebrata</taxon>
        <taxon>Euteleostomi</taxon>
        <taxon>Actinopterygii</taxon>
        <taxon>Neopterygii</taxon>
        <taxon>Teleostei</taxon>
        <taxon>Neoteleostei</taxon>
        <taxon>Acanthomorphata</taxon>
        <taxon>Ovalentaria</taxon>
        <taxon>Atherinomorphae</taxon>
        <taxon>Cyprinodontiformes</taxon>
        <taxon>Goodeidae</taxon>
        <taxon>Ameca</taxon>
    </lineage>
</organism>
<keyword evidence="6" id="KW-0358">Heparin-binding</keyword>
<evidence type="ECO:0000256" key="4">
    <source>
        <dbReference type="ARBA" id="ARBA00022525"/>
    </source>
</evidence>
<feature type="chain" id="PRO_5047300649" description="SEA domain-containing protein" evidence="11">
    <location>
        <begin position="29"/>
        <end position="381"/>
    </location>
</feature>
<evidence type="ECO:0000256" key="9">
    <source>
        <dbReference type="ARBA" id="ARBA00023180"/>
    </source>
</evidence>
<evidence type="ECO:0000256" key="7">
    <source>
        <dbReference type="ARBA" id="ARBA00022729"/>
    </source>
</evidence>
<evidence type="ECO:0000256" key="2">
    <source>
        <dbReference type="ARBA" id="ARBA00004504"/>
    </source>
</evidence>
<feature type="domain" description="SEA" evidence="12">
    <location>
        <begin position="230"/>
        <end position="342"/>
    </location>
</feature>
<dbReference type="InterPro" id="IPR000082">
    <property type="entry name" value="SEA_dom"/>
</dbReference>
<dbReference type="EMBL" id="JAHRIP010084793">
    <property type="protein sequence ID" value="MEQ2313607.1"/>
    <property type="molecule type" value="Genomic_DNA"/>
</dbReference>
<evidence type="ECO:0000313" key="14">
    <source>
        <dbReference type="Proteomes" id="UP001469553"/>
    </source>
</evidence>
<dbReference type="SUPFAM" id="SSF82671">
    <property type="entry name" value="SEA domain"/>
    <property type="match status" value="1"/>
</dbReference>
<proteinExistence type="predicted"/>
<evidence type="ECO:0000256" key="1">
    <source>
        <dbReference type="ARBA" id="ARBA00004437"/>
    </source>
</evidence>
<reference evidence="13 14" key="1">
    <citation type="submission" date="2021-06" db="EMBL/GenBank/DDBJ databases">
        <authorList>
            <person name="Palmer J.M."/>
        </authorList>
    </citation>
    <scope>NUCLEOTIDE SEQUENCE [LARGE SCALE GENOMIC DNA]</scope>
    <source>
        <strain evidence="13 14">AS_MEX2019</strain>
        <tissue evidence="13">Muscle</tissue>
    </source>
</reference>
<evidence type="ECO:0000313" key="13">
    <source>
        <dbReference type="EMBL" id="MEQ2313607.1"/>
    </source>
</evidence>
<dbReference type="SMART" id="SM00200">
    <property type="entry name" value="SEA"/>
    <property type="match status" value="1"/>
</dbReference>
<comment type="subcellular location">
    <subcellularLocation>
        <location evidence="2">Cell projection</location>
        <location evidence="2">Cilium</location>
        <location evidence="2">Photoreceptor outer segment</location>
    </subcellularLocation>
    <subcellularLocation>
        <location evidence="1">Photoreceptor inner segment</location>
    </subcellularLocation>
    <subcellularLocation>
        <location evidence="3">Secreted</location>
        <location evidence="3">Extracellular space</location>
        <location evidence="3">Extracellular matrix</location>
        <location evidence="3">Interphotoreceptor matrix</location>
    </subcellularLocation>
</comment>
<evidence type="ECO:0000256" key="10">
    <source>
        <dbReference type="ARBA" id="ARBA00023273"/>
    </source>
</evidence>
<feature type="signal peptide" evidence="11">
    <location>
        <begin position="1"/>
        <end position="28"/>
    </location>
</feature>
<evidence type="ECO:0000256" key="6">
    <source>
        <dbReference type="ARBA" id="ARBA00022674"/>
    </source>
</evidence>